<evidence type="ECO:0000256" key="1">
    <source>
        <dbReference type="SAM" id="MobiDB-lite"/>
    </source>
</evidence>
<dbReference type="AlphaFoldDB" id="L5LQH3"/>
<reference evidence="3" key="1">
    <citation type="journal article" date="2013" name="Science">
        <title>Comparative analysis of bat genomes provides insight into the evolution of flight and immunity.</title>
        <authorList>
            <person name="Zhang G."/>
            <person name="Cowled C."/>
            <person name="Shi Z."/>
            <person name="Huang Z."/>
            <person name="Bishop-Lilly K.A."/>
            <person name="Fang X."/>
            <person name="Wynne J.W."/>
            <person name="Xiong Z."/>
            <person name="Baker M.L."/>
            <person name="Zhao W."/>
            <person name="Tachedjian M."/>
            <person name="Zhu Y."/>
            <person name="Zhou P."/>
            <person name="Jiang X."/>
            <person name="Ng J."/>
            <person name="Yang L."/>
            <person name="Wu L."/>
            <person name="Xiao J."/>
            <person name="Feng Y."/>
            <person name="Chen Y."/>
            <person name="Sun X."/>
            <person name="Zhang Y."/>
            <person name="Marsh G.A."/>
            <person name="Crameri G."/>
            <person name="Broder C.C."/>
            <person name="Frey K.G."/>
            <person name="Wang L.F."/>
            <person name="Wang J."/>
        </authorList>
    </citation>
    <scope>NUCLEOTIDE SEQUENCE [LARGE SCALE GENOMIC DNA]</scope>
</reference>
<gene>
    <name evidence="2" type="ORF">MDA_GLEAN10023685</name>
</gene>
<accession>L5LQH3</accession>
<dbReference type="Proteomes" id="UP000010556">
    <property type="component" value="Unassembled WGS sequence"/>
</dbReference>
<feature type="region of interest" description="Disordered" evidence="1">
    <location>
        <begin position="1"/>
        <end position="104"/>
    </location>
</feature>
<name>L5LQH3_MYODS</name>
<feature type="compositionally biased region" description="Gly residues" evidence="1">
    <location>
        <begin position="64"/>
        <end position="82"/>
    </location>
</feature>
<proteinExistence type="predicted"/>
<evidence type="ECO:0000313" key="3">
    <source>
        <dbReference type="Proteomes" id="UP000010556"/>
    </source>
</evidence>
<evidence type="ECO:0000313" key="2">
    <source>
        <dbReference type="EMBL" id="ELK27743.1"/>
    </source>
</evidence>
<protein>
    <submittedName>
        <fullName evidence="2">Uncharacterized protein</fullName>
    </submittedName>
</protein>
<dbReference type="EMBL" id="KB109900">
    <property type="protein sequence ID" value="ELK27743.1"/>
    <property type="molecule type" value="Genomic_DNA"/>
</dbReference>
<sequence length="104" mass="10855">MANGKSGVNGGGCRQRQVKARAPPVTPHTEGDPQWEQGHKRAGPANLSVPRPAAVRFRLPNGKLGTGVGGSRGQGWLLGAGDDGPNHRIGLETVPPHDFRAPGR</sequence>
<feature type="compositionally biased region" description="Basic and acidic residues" evidence="1">
    <location>
        <begin position="84"/>
        <end position="104"/>
    </location>
</feature>
<keyword evidence="3" id="KW-1185">Reference proteome</keyword>
<organism evidence="2 3">
    <name type="scientific">Myotis davidii</name>
    <name type="common">David's myotis</name>
    <dbReference type="NCBI Taxonomy" id="225400"/>
    <lineage>
        <taxon>Eukaryota</taxon>
        <taxon>Metazoa</taxon>
        <taxon>Chordata</taxon>
        <taxon>Craniata</taxon>
        <taxon>Vertebrata</taxon>
        <taxon>Euteleostomi</taxon>
        <taxon>Mammalia</taxon>
        <taxon>Eutheria</taxon>
        <taxon>Laurasiatheria</taxon>
        <taxon>Chiroptera</taxon>
        <taxon>Yangochiroptera</taxon>
        <taxon>Vespertilionidae</taxon>
        <taxon>Myotis</taxon>
    </lineage>
</organism>